<evidence type="ECO:0000256" key="3">
    <source>
        <dbReference type="ARBA" id="ARBA00022588"/>
    </source>
</evidence>
<dbReference type="CDD" id="cd00190">
    <property type="entry name" value="Tryp_SPc"/>
    <property type="match status" value="1"/>
</dbReference>
<dbReference type="Pfam" id="PF00089">
    <property type="entry name" value="Trypsin"/>
    <property type="match status" value="2"/>
</dbReference>
<dbReference type="Gene3D" id="2.40.10.10">
    <property type="entry name" value="Trypsin-like serine proteases"/>
    <property type="match status" value="2"/>
</dbReference>
<evidence type="ECO:0000256" key="8">
    <source>
        <dbReference type="ARBA" id="ARBA00024195"/>
    </source>
</evidence>
<dbReference type="PROSITE" id="PS51257">
    <property type="entry name" value="PROKAR_LIPOPROTEIN"/>
    <property type="match status" value="1"/>
</dbReference>
<dbReference type="Proteomes" id="UP000075920">
    <property type="component" value="Unassembled WGS sequence"/>
</dbReference>
<evidence type="ECO:0000313" key="11">
    <source>
        <dbReference type="EnsemblMetazoa" id="AMIN007882-PA"/>
    </source>
</evidence>
<keyword evidence="12" id="KW-1185">Reference proteome</keyword>
<keyword evidence="5" id="KW-0391">Immunity</keyword>
<keyword evidence="6" id="KW-1015">Disulfide bond</keyword>
<evidence type="ECO:0000256" key="2">
    <source>
        <dbReference type="ARBA" id="ARBA00022525"/>
    </source>
</evidence>
<dbReference type="InterPro" id="IPR001254">
    <property type="entry name" value="Trypsin_dom"/>
</dbReference>
<dbReference type="InterPro" id="IPR043504">
    <property type="entry name" value="Peptidase_S1_PA_chymotrypsin"/>
</dbReference>
<dbReference type="InterPro" id="IPR009003">
    <property type="entry name" value="Peptidase_S1_PA"/>
</dbReference>
<dbReference type="GO" id="GO:0006508">
    <property type="term" value="P:proteolysis"/>
    <property type="evidence" value="ECO:0007669"/>
    <property type="project" value="InterPro"/>
</dbReference>
<proteinExistence type="inferred from homology"/>
<feature type="chain" id="PRO_5008141118" description="Peptidase S1 domain-containing protein" evidence="9">
    <location>
        <begin position="21"/>
        <end position="547"/>
    </location>
</feature>
<keyword evidence="2" id="KW-0964">Secreted</keyword>
<name>A0A182WC03_9DIPT</name>
<dbReference type="AlphaFoldDB" id="A0A182WC03"/>
<evidence type="ECO:0000256" key="1">
    <source>
        <dbReference type="ARBA" id="ARBA00004613"/>
    </source>
</evidence>
<feature type="domain" description="Peptidase S1" evidence="10">
    <location>
        <begin position="14"/>
        <end position="246"/>
    </location>
</feature>
<comment type="subcellular location">
    <subcellularLocation>
        <location evidence="1">Secreted</location>
    </subcellularLocation>
</comment>
<feature type="signal peptide" evidence="9">
    <location>
        <begin position="1"/>
        <end position="20"/>
    </location>
</feature>
<dbReference type="EnsemblMetazoa" id="AMIN007882-RA">
    <property type="protein sequence ID" value="AMIN007882-PA"/>
    <property type="gene ID" value="AMIN007882"/>
</dbReference>
<dbReference type="PROSITE" id="PS50240">
    <property type="entry name" value="TRYPSIN_DOM"/>
    <property type="match status" value="2"/>
</dbReference>
<dbReference type="SMART" id="SM00020">
    <property type="entry name" value="Tryp_SPc"/>
    <property type="match status" value="1"/>
</dbReference>
<dbReference type="GO" id="GO:0045087">
    <property type="term" value="P:innate immune response"/>
    <property type="evidence" value="ECO:0007669"/>
    <property type="project" value="UniProtKB-KW"/>
</dbReference>
<reference evidence="11" key="2">
    <citation type="submission" date="2020-05" db="UniProtKB">
        <authorList>
            <consortium name="EnsemblMetazoa"/>
        </authorList>
    </citation>
    <scope>IDENTIFICATION</scope>
    <source>
        <strain evidence="11">MINIMUS1</strain>
    </source>
</reference>
<keyword evidence="4 9" id="KW-0732">Signal</keyword>
<accession>A0A182WC03</accession>
<evidence type="ECO:0000256" key="4">
    <source>
        <dbReference type="ARBA" id="ARBA00022729"/>
    </source>
</evidence>
<evidence type="ECO:0000256" key="5">
    <source>
        <dbReference type="ARBA" id="ARBA00022859"/>
    </source>
</evidence>
<keyword evidence="3" id="KW-0399">Innate immunity</keyword>
<dbReference type="PANTHER" id="PTHR24256">
    <property type="entry name" value="TRYPTASE-RELATED"/>
    <property type="match status" value="1"/>
</dbReference>
<evidence type="ECO:0000256" key="9">
    <source>
        <dbReference type="SAM" id="SignalP"/>
    </source>
</evidence>
<dbReference type="InterPro" id="IPR051487">
    <property type="entry name" value="Ser/Thr_Proteases_Immune/Dev"/>
</dbReference>
<evidence type="ECO:0000256" key="7">
    <source>
        <dbReference type="ARBA" id="ARBA00023180"/>
    </source>
</evidence>
<dbReference type="STRING" id="112268.A0A182WC03"/>
<sequence>MAKVAIAFFLLLCLVFGCWAQTENIIRPVQLGEYPSVVFVSTPRNQQCIGLVINANHVLTTGTCVMTAQQTRLYPARLVQVIGGDLAPTFPVPTQQSRVAQHIFVHENYRTYQNDNNIAIIRLAEPFHLPSNAIEEAHIQMRIVPEGHACEVVRVGSPSPALQAYNVNIRNRNLCDDCCFEFRKQDAALCTERITNDDLTILEGDAMFCDGYLTALGIQIATVETARYFHFTQVRFFTHWINQQLNRTHPMPPGVLQVSVRNTTHHEKHRVNRVGFRATASAHRYAQAEEEEGYEPFLPFISGGTNAVNGQFPSIVAVGLPAPPNNAFCGGVILNENHVLTAARCVLTPQHTLIFPNQLNILSGMLQLNFAAPRIGITAVYVHPQYNPFTFEHNIAVLRTSSNFFIPIVPVPNLDFAQFYEEIMFDGQACQVVGWNNATATPVQQFINAPILNRDTCNGLAVHLGNIRESMVCAGATNAGPGVCASNIGTGLFCEGRLAGVLSTGLGCGQANNPGVYTQIRFYLPWIREQFSRQDIPLGGTSPIPVM</sequence>
<evidence type="ECO:0000259" key="10">
    <source>
        <dbReference type="PROSITE" id="PS50240"/>
    </source>
</evidence>
<comment type="similarity">
    <text evidence="8">Belongs to the peptidase S1 family. CLIP subfamily.</text>
</comment>
<reference evidence="12" key="1">
    <citation type="submission" date="2013-03" db="EMBL/GenBank/DDBJ databases">
        <title>The Genome Sequence of Anopheles minimus MINIMUS1.</title>
        <authorList>
            <consortium name="The Broad Institute Genomics Platform"/>
            <person name="Neafsey D.E."/>
            <person name="Walton C."/>
            <person name="Walker B."/>
            <person name="Young S.K."/>
            <person name="Zeng Q."/>
            <person name="Gargeya S."/>
            <person name="Fitzgerald M."/>
            <person name="Haas B."/>
            <person name="Abouelleil A."/>
            <person name="Allen A.W."/>
            <person name="Alvarado L."/>
            <person name="Arachchi H.M."/>
            <person name="Berlin A.M."/>
            <person name="Chapman S.B."/>
            <person name="Gainer-Dewar J."/>
            <person name="Goldberg J."/>
            <person name="Griggs A."/>
            <person name="Gujja S."/>
            <person name="Hansen M."/>
            <person name="Howarth C."/>
            <person name="Imamovic A."/>
            <person name="Ireland A."/>
            <person name="Larimer J."/>
            <person name="McCowan C."/>
            <person name="Murphy C."/>
            <person name="Pearson M."/>
            <person name="Poon T.W."/>
            <person name="Priest M."/>
            <person name="Roberts A."/>
            <person name="Saif S."/>
            <person name="Shea T."/>
            <person name="Sisk P."/>
            <person name="Sykes S."/>
            <person name="Wortman J."/>
            <person name="Nusbaum C."/>
            <person name="Birren B."/>
        </authorList>
    </citation>
    <scope>NUCLEOTIDE SEQUENCE [LARGE SCALE GENOMIC DNA]</scope>
    <source>
        <strain evidence="12">MINIMUS1</strain>
    </source>
</reference>
<dbReference type="SUPFAM" id="SSF50494">
    <property type="entry name" value="Trypsin-like serine proteases"/>
    <property type="match status" value="2"/>
</dbReference>
<organism evidence="11 12">
    <name type="scientific">Anopheles minimus</name>
    <dbReference type="NCBI Taxonomy" id="112268"/>
    <lineage>
        <taxon>Eukaryota</taxon>
        <taxon>Metazoa</taxon>
        <taxon>Ecdysozoa</taxon>
        <taxon>Arthropoda</taxon>
        <taxon>Hexapoda</taxon>
        <taxon>Insecta</taxon>
        <taxon>Pterygota</taxon>
        <taxon>Neoptera</taxon>
        <taxon>Endopterygota</taxon>
        <taxon>Diptera</taxon>
        <taxon>Nematocera</taxon>
        <taxon>Culicoidea</taxon>
        <taxon>Culicidae</taxon>
        <taxon>Anophelinae</taxon>
        <taxon>Anopheles</taxon>
    </lineage>
</organism>
<keyword evidence="7" id="KW-0325">Glycoprotein</keyword>
<evidence type="ECO:0000313" key="12">
    <source>
        <dbReference type="Proteomes" id="UP000075920"/>
    </source>
</evidence>
<dbReference type="GO" id="GO:0005576">
    <property type="term" value="C:extracellular region"/>
    <property type="evidence" value="ECO:0007669"/>
    <property type="project" value="UniProtKB-SubCell"/>
</dbReference>
<dbReference type="VEuPathDB" id="VectorBase:AMIN007882"/>
<evidence type="ECO:0000256" key="6">
    <source>
        <dbReference type="ARBA" id="ARBA00023157"/>
    </source>
</evidence>
<protein>
    <recommendedName>
        <fullName evidence="10">Peptidase S1 domain-containing protein</fullName>
    </recommendedName>
</protein>
<dbReference type="GO" id="GO:0004252">
    <property type="term" value="F:serine-type endopeptidase activity"/>
    <property type="evidence" value="ECO:0007669"/>
    <property type="project" value="InterPro"/>
</dbReference>
<feature type="domain" description="Peptidase S1" evidence="10">
    <location>
        <begin position="301"/>
        <end position="532"/>
    </location>
</feature>